<dbReference type="AlphaFoldDB" id="A0A0G0Y185"/>
<name>A0A0G0Y185_UNCKA</name>
<keyword evidence="1" id="KW-0472">Membrane</keyword>
<evidence type="ECO:0000313" key="2">
    <source>
        <dbReference type="EMBL" id="KKS03156.1"/>
    </source>
</evidence>
<reference evidence="2 3" key="1">
    <citation type="journal article" date="2015" name="Nature">
        <title>rRNA introns, odd ribosomes, and small enigmatic genomes across a large radiation of phyla.</title>
        <authorList>
            <person name="Brown C.T."/>
            <person name="Hug L.A."/>
            <person name="Thomas B.C."/>
            <person name="Sharon I."/>
            <person name="Castelle C.J."/>
            <person name="Singh A."/>
            <person name="Wilkins M.J."/>
            <person name="Williams K.H."/>
            <person name="Banfield J.F."/>
        </authorList>
    </citation>
    <scope>NUCLEOTIDE SEQUENCE [LARGE SCALE GENOMIC DNA]</scope>
</reference>
<evidence type="ECO:0000313" key="3">
    <source>
        <dbReference type="Proteomes" id="UP000033947"/>
    </source>
</evidence>
<dbReference type="Proteomes" id="UP000033947">
    <property type="component" value="Unassembled WGS sequence"/>
</dbReference>
<proteinExistence type="predicted"/>
<organism evidence="2 3">
    <name type="scientific">candidate division WWE3 bacterium GW2011_GWC2_41_23</name>
    <dbReference type="NCBI Taxonomy" id="1619123"/>
    <lineage>
        <taxon>Bacteria</taxon>
        <taxon>Katanobacteria</taxon>
    </lineage>
</organism>
<keyword evidence="1" id="KW-1133">Transmembrane helix</keyword>
<feature type="transmembrane region" description="Helical" evidence="1">
    <location>
        <begin position="43"/>
        <end position="68"/>
    </location>
</feature>
<feature type="transmembrane region" description="Helical" evidence="1">
    <location>
        <begin position="7"/>
        <end position="31"/>
    </location>
</feature>
<gene>
    <name evidence="2" type="ORF">UU55_C0005G0064</name>
</gene>
<dbReference type="EMBL" id="LCBB01000005">
    <property type="protein sequence ID" value="KKS03156.1"/>
    <property type="molecule type" value="Genomic_DNA"/>
</dbReference>
<feature type="transmembrane region" description="Helical" evidence="1">
    <location>
        <begin position="80"/>
        <end position="104"/>
    </location>
</feature>
<sequence>MIRKFSIPFLAFLQASGFVVYLILISFFFNFVTPTFSKPVSEFYAPIVMLLLFVISAVISAVMILGRAGVLFWDKKYKEAFTLIGWTVAWGLIYFALFIFTLFLS</sequence>
<accession>A0A0G0Y185</accession>
<keyword evidence="1" id="KW-0812">Transmembrane</keyword>
<protein>
    <submittedName>
        <fullName evidence="2">Uncharacterized protein</fullName>
    </submittedName>
</protein>
<evidence type="ECO:0000256" key="1">
    <source>
        <dbReference type="SAM" id="Phobius"/>
    </source>
</evidence>
<comment type="caution">
    <text evidence="2">The sequence shown here is derived from an EMBL/GenBank/DDBJ whole genome shotgun (WGS) entry which is preliminary data.</text>
</comment>